<evidence type="ECO:0000313" key="1">
    <source>
        <dbReference type="EMBL" id="VAW71152.1"/>
    </source>
</evidence>
<dbReference type="AlphaFoldDB" id="A0A3B0Y713"/>
<sequence length="89" mass="10244">MKNQNNQNTLNPATSWELQKIIEVASDLNLTGSTAASTGERIAAAFVLNRMEYLPDMYNDVVEAWDRLDHRWKACVRVIKRNGMHLIRQ</sequence>
<organism evidence="1">
    <name type="scientific">hydrothermal vent metagenome</name>
    <dbReference type="NCBI Taxonomy" id="652676"/>
    <lineage>
        <taxon>unclassified sequences</taxon>
        <taxon>metagenomes</taxon>
        <taxon>ecological metagenomes</taxon>
    </lineage>
</organism>
<accession>A0A3B0Y713</accession>
<dbReference type="EMBL" id="UOFJ01000570">
    <property type="protein sequence ID" value="VAW71152.1"/>
    <property type="molecule type" value="Genomic_DNA"/>
</dbReference>
<name>A0A3B0Y713_9ZZZZ</name>
<gene>
    <name evidence="1" type="ORF">MNBD_GAMMA10-1897</name>
</gene>
<protein>
    <submittedName>
        <fullName evidence="1">Uncharacterized protein</fullName>
    </submittedName>
</protein>
<reference evidence="1" key="1">
    <citation type="submission" date="2018-06" db="EMBL/GenBank/DDBJ databases">
        <authorList>
            <person name="Zhirakovskaya E."/>
        </authorList>
    </citation>
    <scope>NUCLEOTIDE SEQUENCE</scope>
</reference>
<proteinExistence type="predicted"/>